<proteinExistence type="predicted"/>
<organism evidence="1 2">
    <name type="scientific">Lasiosphaeria hispida</name>
    <dbReference type="NCBI Taxonomy" id="260671"/>
    <lineage>
        <taxon>Eukaryota</taxon>
        <taxon>Fungi</taxon>
        <taxon>Dikarya</taxon>
        <taxon>Ascomycota</taxon>
        <taxon>Pezizomycotina</taxon>
        <taxon>Sordariomycetes</taxon>
        <taxon>Sordariomycetidae</taxon>
        <taxon>Sordariales</taxon>
        <taxon>Lasiosphaeriaceae</taxon>
        <taxon>Lasiosphaeria</taxon>
    </lineage>
</organism>
<keyword evidence="2" id="KW-1185">Reference proteome</keyword>
<reference evidence="1" key="2">
    <citation type="submission" date="2023-06" db="EMBL/GenBank/DDBJ databases">
        <authorList>
            <consortium name="Lawrence Berkeley National Laboratory"/>
            <person name="Haridas S."/>
            <person name="Hensen N."/>
            <person name="Bonometti L."/>
            <person name="Westerberg I."/>
            <person name="Brannstrom I.O."/>
            <person name="Guillou S."/>
            <person name="Cros-Aarteil S."/>
            <person name="Calhoun S."/>
            <person name="Kuo A."/>
            <person name="Mondo S."/>
            <person name="Pangilinan J."/>
            <person name="Riley R."/>
            <person name="Labutti K."/>
            <person name="Andreopoulos B."/>
            <person name="Lipzen A."/>
            <person name="Chen C."/>
            <person name="Yanf M."/>
            <person name="Daum C."/>
            <person name="Ng V."/>
            <person name="Clum A."/>
            <person name="Steindorff A."/>
            <person name="Ohm R."/>
            <person name="Martin F."/>
            <person name="Silar P."/>
            <person name="Natvig D."/>
            <person name="Lalanne C."/>
            <person name="Gautier V."/>
            <person name="Ament-Velasquez S.L."/>
            <person name="Kruys A."/>
            <person name="Hutchinson M.I."/>
            <person name="Powell A.J."/>
            <person name="Barry K."/>
            <person name="Miller A.N."/>
            <person name="Grigoriev I.V."/>
            <person name="Debuchy R."/>
            <person name="Gladieux P."/>
            <person name="Thoren M.H."/>
            <person name="Johannesson H."/>
        </authorList>
    </citation>
    <scope>NUCLEOTIDE SEQUENCE</scope>
    <source>
        <strain evidence="1">CBS 955.72</strain>
    </source>
</reference>
<gene>
    <name evidence="1" type="ORF">B0T25DRAFT_263755</name>
</gene>
<reference evidence="1" key="1">
    <citation type="journal article" date="2023" name="Mol. Phylogenet. Evol.">
        <title>Genome-scale phylogeny and comparative genomics of the fungal order Sordariales.</title>
        <authorList>
            <person name="Hensen N."/>
            <person name="Bonometti L."/>
            <person name="Westerberg I."/>
            <person name="Brannstrom I.O."/>
            <person name="Guillou S."/>
            <person name="Cros-Aarteil S."/>
            <person name="Calhoun S."/>
            <person name="Haridas S."/>
            <person name="Kuo A."/>
            <person name="Mondo S."/>
            <person name="Pangilinan J."/>
            <person name="Riley R."/>
            <person name="LaButti K."/>
            <person name="Andreopoulos B."/>
            <person name="Lipzen A."/>
            <person name="Chen C."/>
            <person name="Yan M."/>
            <person name="Daum C."/>
            <person name="Ng V."/>
            <person name="Clum A."/>
            <person name="Steindorff A."/>
            <person name="Ohm R.A."/>
            <person name="Martin F."/>
            <person name="Silar P."/>
            <person name="Natvig D.O."/>
            <person name="Lalanne C."/>
            <person name="Gautier V."/>
            <person name="Ament-Velasquez S.L."/>
            <person name="Kruys A."/>
            <person name="Hutchinson M.I."/>
            <person name="Powell A.J."/>
            <person name="Barry K."/>
            <person name="Miller A.N."/>
            <person name="Grigoriev I.V."/>
            <person name="Debuchy R."/>
            <person name="Gladieux P."/>
            <person name="Hiltunen Thoren M."/>
            <person name="Johannesson H."/>
        </authorList>
    </citation>
    <scope>NUCLEOTIDE SEQUENCE</scope>
    <source>
        <strain evidence="1">CBS 955.72</strain>
    </source>
</reference>
<dbReference type="Proteomes" id="UP001275084">
    <property type="component" value="Unassembled WGS sequence"/>
</dbReference>
<protein>
    <submittedName>
        <fullName evidence="1">Uncharacterized protein</fullName>
    </submittedName>
</protein>
<dbReference type="AlphaFoldDB" id="A0AAJ0HGB0"/>
<name>A0AAJ0HGB0_9PEZI</name>
<sequence length="254" mass="27480">MNRCVLVSGGAGEHHKYDKWQTHTPLVLPNQAHMHRVADSGLSTHSLHGVPLRSLGSAISRNPDGAAEPHPPRCRRKAAICANLVAPTASISSTYMRYIVVCEIEAEGAHVRLSVCLVLCGRCLSRPSALMQPRWLLVCEGTVVPAPRPPVPNSFGTLTCSNGERTGMALARRSRCWVPCRFAAGVLSAPASHRSRRKKVGLQSLEKRVCGRCKQRLVTRCWPCSGSLRVVPGVPDARRTTGLSQGTMAGVALW</sequence>
<accession>A0AAJ0HGB0</accession>
<comment type="caution">
    <text evidence="1">The sequence shown here is derived from an EMBL/GenBank/DDBJ whole genome shotgun (WGS) entry which is preliminary data.</text>
</comment>
<dbReference type="EMBL" id="JAUIQD010000005">
    <property type="protein sequence ID" value="KAK3350338.1"/>
    <property type="molecule type" value="Genomic_DNA"/>
</dbReference>
<evidence type="ECO:0000313" key="1">
    <source>
        <dbReference type="EMBL" id="KAK3350338.1"/>
    </source>
</evidence>
<evidence type="ECO:0000313" key="2">
    <source>
        <dbReference type="Proteomes" id="UP001275084"/>
    </source>
</evidence>